<dbReference type="HOGENOM" id="CLU_007818_7_0_1"/>
<dbReference type="InterPro" id="IPR001579">
    <property type="entry name" value="Glyco_hydro_18_chit_AS"/>
</dbReference>
<keyword evidence="3" id="KW-0147">Chitin-binding</keyword>
<organism evidence="14 15">
    <name type="scientific">Pichia kudriavzevii</name>
    <name type="common">Yeast</name>
    <name type="synonym">Issatchenkia orientalis</name>
    <dbReference type="NCBI Taxonomy" id="4909"/>
    <lineage>
        <taxon>Eukaryota</taxon>
        <taxon>Fungi</taxon>
        <taxon>Dikarya</taxon>
        <taxon>Ascomycota</taxon>
        <taxon>Saccharomycotina</taxon>
        <taxon>Pichiomycetes</taxon>
        <taxon>Pichiales</taxon>
        <taxon>Pichiaceae</taxon>
        <taxon>Pichia</taxon>
    </lineage>
</organism>
<dbReference type="VEuPathDB" id="FungiDB:C5L36_0B09960"/>
<evidence type="ECO:0000313" key="14">
    <source>
        <dbReference type="EMBL" id="KGK38139.1"/>
    </source>
</evidence>
<evidence type="ECO:0000313" key="15">
    <source>
        <dbReference type="Proteomes" id="UP000029867"/>
    </source>
</evidence>
<keyword evidence="7 9" id="KW-0326">Glycosidase</keyword>
<dbReference type="GO" id="GO:0000272">
    <property type="term" value="P:polysaccharide catabolic process"/>
    <property type="evidence" value="ECO:0007669"/>
    <property type="project" value="UniProtKB-KW"/>
</dbReference>
<gene>
    <name evidence="14" type="ORF">JL09_g2767</name>
</gene>
<evidence type="ECO:0000256" key="9">
    <source>
        <dbReference type="RuleBase" id="RU000489"/>
    </source>
</evidence>
<feature type="compositionally biased region" description="Low complexity" evidence="11">
    <location>
        <begin position="338"/>
        <end position="380"/>
    </location>
</feature>
<keyword evidence="12" id="KW-0732">Signal</keyword>
<dbReference type="GO" id="GO:0006032">
    <property type="term" value="P:chitin catabolic process"/>
    <property type="evidence" value="ECO:0007669"/>
    <property type="project" value="UniProtKB-KW"/>
</dbReference>
<dbReference type="PANTHER" id="PTHR45708">
    <property type="entry name" value="ENDOCHITINASE"/>
    <property type="match status" value="1"/>
</dbReference>
<keyword evidence="8" id="KW-0624">Polysaccharide degradation</keyword>
<evidence type="ECO:0000259" key="13">
    <source>
        <dbReference type="PROSITE" id="PS51910"/>
    </source>
</evidence>
<dbReference type="EC" id="3.2.1.14" evidence="2"/>
<feature type="compositionally biased region" description="Low complexity" evidence="11">
    <location>
        <begin position="418"/>
        <end position="433"/>
    </location>
</feature>
<dbReference type="eggNOG" id="KOG4701">
    <property type="taxonomic scope" value="Eukaryota"/>
</dbReference>
<protein>
    <recommendedName>
        <fullName evidence="2">chitinase</fullName>
        <ecNumber evidence="2">3.2.1.14</ecNumber>
    </recommendedName>
</protein>
<evidence type="ECO:0000256" key="4">
    <source>
        <dbReference type="ARBA" id="ARBA00022801"/>
    </source>
</evidence>
<dbReference type="GO" id="GO:0005576">
    <property type="term" value="C:extracellular region"/>
    <property type="evidence" value="ECO:0007669"/>
    <property type="project" value="TreeGrafter"/>
</dbReference>
<dbReference type="GO" id="GO:0008843">
    <property type="term" value="F:endochitinase activity"/>
    <property type="evidence" value="ECO:0007669"/>
    <property type="project" value="UniProtKB-EC"/>
</dbReference>
<dbReference type="InterPro" id="IPR001223">
    <property type="entry name" value="Glyco_hydro18_cat"/>
</dbReference>
<sequence length="537" mass="57148">MLASFILTSVFLQLVSAISDNTNVALYWGQNSAGSQTNLASYCESESADIYILSFIDSFGVDTLNVNFANACSDTYSDGTLHCSTIASDIKKCQSLGKTVLLSMGGASGAYGFSDDAAAKDFAKTLWNTFGSGSDDSVERPFDDAIVDGFDFDIENNNPTGYAALATELRNYFKEDTSKTYYLSAAPQCPYPDASVGDLMSNADLDFAFIQFYNNYCSTLGTNFNWDTWADYAKNVSPNKDIKLFLGLPSAPGAAGSGYATVDEIKSTFDNYILNKEDSNFGGFVLWDASWSQSNQVNGESFGNNLQEILDDAYSGQSSSSSSTLATSASTFEALTSSSATLETSTTSSAPTTQPVPQTSTSSTSSSITSEVPTTETTSAEQQEPMSSLGEPGPAVTYSPTTLVTYTTSQDLSLPTATSQNKGQSGSSSNTSAKDCSDLSGLAKAKCLNANFQNGLYLGQSSCTEGDIACDANGGFAMCNFGEWVTTQCAAGTTCYAYNNDDAVTVGCNYIDTKNNFEKRSEGGFFSLFKRHVHHQH</sequence>
<dbReference type="Pfam" id="PF03427">
    <property type="entry name" value="CBM_19"/>
    <property type="match status" value="1"/>
</dbReference>
<evidence type="ECO:0000256" key="6">
    <source>
        <dbReference type="ARBA" id="ARBA00023277"/>
    </source>
</evidence>
<reference evidence="15" key="1">
    <citation type="journal article" date="2014" name="Microb. Cell Fact.">
        <title>Exploiting Issatchenkia orientalis SD108 for succinic acid production.</title>
        <authorList>
            <person name="Xiao H."/>
            <person name="Shao Z."/>
            <person name="Jiang Y."/>
            <person name="Dole S."/>
            <person name="Zhao H."/>
        </authorList>
    </citation>
    <scope>NUCLEOTIDE SEQUENCE [LARGE SCALE GENOMIC DNA]</scope>
    <source>
        <strain evidence="15">SD108</strain>
    </source>
</reference>
<evidence type="ECO:0000256" key="1">
    <source>
        <dbReference type="ARBA" id="ARBA00000822"/>
    </source>
</evidence>
<dbReference type="InterPro" id="IPR045321">
    <property type="entry name" value="Cts1-like"/>
</dbReference>
<feature type="region of interest" description="Disordered" evidence="11">
    <location>
        <begin position="412"/>
        <end position="433"/>
    </location>
</feature>
<evidence type="ECO:0000256" key="8">
    <source>
        <dbReference type="ARBA" id="ARBA00023326"/>
    </source>
</evidence>
<name>A0A099P1F8_PICKU</name>
<feature type="region of interest" description="Disordered" evidence="11">
    <location>
        <begin position="338"/>
        <end position="399"/>
    </location>
</feature>
<evidence type="ECO:0000256" key="10">
    <source>
        <dbReference type="RuleBase" id="RU004453"/>
    </source>
</evidence>
<dbReference type="InterPro" id="IPR050542">
    <property type="entry name" value="Glycosyl_Hydrlase18_Chitinase"/>
</dbReference>
<dbReference type="GO" id="GO:0008061">
    <property type="term" value="F:chitin binding"/>
    <property type="evidence" value="ECO:0007669"/>
    <property type="project" value="UniProtKB-KW"/>
</dbReference>
<dbReference type="EMBL" id="JQFK01000024">
    <property type="protein sequence ID" value="KGK38139.1"/>
    <property type="molecule type" value="Genomic_DNA"/>
</dbReference>
<feature type="signal peptide" evidence="12">
    <location>
        <begin position="1"/>
        <end position="17"/>
    </location>
</feature>
<comment type="caution">
    <text evidence="14">The sequence shown here is derived from an EMBL/GenBank/DDBJ whole genome shotgun (WGS) entry which is preliminary data.</text>
</comment>
<dbReference type="InterPro" id="IPR017853">
    <property type="entry name" value="GH"/>
</dbReference>
<evidence type="ECO:0000256" key="5">
    <source>
        <dbReference type="ARBA" id="ARBA00023024"/>
    </source>
</evidence>
<evidence type="ECO:0000256" key="2">
    <source>
        <dbReference type="ARBA" id="ARBA00012729"/>
    </source>
</evidence>
<dbReference type="CDD" id="cd02877">
    <property type="entry name" value="GH18_hevamine_XipI_class_III"/>
    <property type="match status" value="1"/>
</dbReference>
<keyword evidence="5" id="KW-0146">Chitin degradation</keyword>
<dbReference type="Pfam" id="PF00704">
    <property type="entry name" value="Glyco_hydro_18"/>
    <property type="match status" value="1"/>
</dbReference>
<dbReference type="Proteomes" id="UP000029867">
    <property type="component" value="Unassembled WGS sequence"/>
</dbReference>
<feature type="domain" description="GH18" evidence="13">
    <location>
        <begin position="22"/>
        <end position="313"/>
    </location>
</feature>
<keyword evidence="6" id="KW-0119">Carbohydrate metabolism</keyword>
<evidence type="ECO:0000256" key="3">
    <source>
        <dbReference type="ARBA" id="ARBA00022669"/>
    </source>
</evidence>
<proteinExistence type="inferred from homology"/>
<dbReference type="PANTHER" id="PTHR45708:SF49">
    <property type="entry name" value="ENDOCHITINASE"/>
    <property type="match status" value="1"/>
</dbReference>
<feature type="chain" id="PRO_5001951731" description="chitinase" evidence="12">
    <location>
        <begin position="18"/>
        <end position="537"/>
    </location>
</feature>
<evidence type="ECO:0000256" key="11">
    <source>
        <dbReference type="SAM" id="MobiDB-lite"/>
    </source>
</evidence>
<comment type="catalytic activity">
    <reaction evidence="1">
        <text>Random endo-hydrolysis of N-acetyl-beta-D-glucosaminide (1-&gt;4)-beta-linkages in chitin and chitodextrins.</text>
        <dbReference type="EC" id="3.2.1.14"/>
    </reaction>
</comment>
<dbReference type="PROSITE" id="PS51910">
    <property type="entry name" value="GH18_2"/>
    <property type="match status" value="1"/>
</dbReference>
<comment type="similarity">
    <text evidence="10">Belongs to the glycosyl hydrolase 18 family.</text>
</comment>
<accession>A0A099P1F8</accession>
<keyword evidence="4 9" id="KW-0378">Hydrolase</keyword>
<dbReference type="SUPFAM" id="SSF51445">
    <property type="entry name" value="(Trans)glycosidases"/>
    <property type="match status" value="1"/>
</dbReference>
<dbReference type="PROSITE" id="PS01095">
    <property type="entry name" value="GH18_1"/>
    <property type="match status" value="1"/>
</dbReference>
<dbReference type="Gene3D" id="3.20.20.80">
    <property type="entry name" value="Glycosidases"/>
    <property type="match status" value="1"/>
</dbReference>
<dbReference type="AlphaFoldDB" id="A0A099P1F8"/>
<evidence type="ECO:0000256" key="7">
    <source>
        <dbReference type="ARBA" id="ARBA00023295"/>
    </source>
</evidence>
<evidence type="ECO:0000256" key="12">
    <source>
        <dbReference type="SAM" id="SignalP"/>
    </source>
</evidence>
<dbReference type="InterPro" id="IPR005089">
    <property type="entry name" value="CBM19"/>
</dbReference>